<feature type="signal peptide" evidence="1">
    <location>
        <begin position="1"/>
        <end position="28"/>
    </location>
</feature>
<comment type="caution">
    <text evidence="2">The sequence shown here is derived from an EMBL/GenBank/DDBJ whole genome shotgun (WGS) entry which is preliminary data.</text>
</comment>
<sequence length="872" mass="90144">MLSFRRLVGSITAITLVAAGLSAPASSAAPAGTEHRPDLQTIIPTDSFSVVGSGADREFRYTHLIYDAGPGPLEIQPSYDQSIGGYRGRQRLFTHDSAGTWSQLREVRVPDVFVYHAEHGHFHFPLASFGLYALAPGGGPGAAVALSPKVGFCIDDSYIYNATIEHSGTFIGSRSSCADPSGLRGISVGGADEYDYRDPGQAIPIDGVPDGTYWFKAMSDPNNDIIEADESNNETDVKVTIRNGSVTVGQVVHPDTTPPTGAFTTPANGAVLSGTVRLGVTSPTANVRRVDFVADGEVIGSSTASSGPWTFGWNTAHVVDGEHWLSARIIDSSGRTGNTGVAAVSVSNAAPQPGAGLSVIRSVSADGRDAQTAELGSGLAAGDQLLALVSSDGPADVAQTSVVSGAGLSWSLVRRANGQPGTSEVWRAGVPAGAGAITVTATPQQGGYDQSLTVLAFHGAAGTGSSAGAGAASGTPGVALKTSRAGSWTFGAGNDWNQAAGRTAGSGQEIRHQWLDTGVGDTFWAQSRTGPSGAAGSVVTLDDPAPAGARWNLSAVEVVPASVDTTKPVVKVTDPEPGARVRGTVNIGATAADNTAVSAVRFYLDGKQIGSPDTRPPYALAWRTTTASKGRHTITARATDSAGNIGVSRGVAVTVDNSGPPPAKIVIDKKSSKHGRSKITTGTITTRHRGELLLAFVAFDGPSRATQSARVSGARLHWTLVKRSNTQHGVSEIWSARVTKTLKKKRITVKAAQSGYDGMLTVIALRNTSGTGVAGAAGAPSSAPSIYLPAVADASWVFAVGNDWDRAVARVPVAGQLLQHQWRDTGARSTFWVQSLAKPTNRAGLVTIADKAPTTDRWNYTAVEVRAAPGKR</sequence>
<proteinExistence type="predicted"/>
<evidence type="ECO:0008006" key="4">
    <source>
        <dbReference type="Google" id="ProtNLM"/>
    </source>
</evidence>
<dbReference type="InterPro" id="IPR001695">
    <property type="entry name" value="Lysyl_oxidase"/>
</dbReference>
<reference evidence="3" key="1">
    <citation type="journal article" date="2019" name="Int. J. Syst. Evol. Microbiol.">
        <title>The Global Catalogue of Microorganisms (GCM) 10K type strain sequencing project: providing services to taxonomists for standard genome sequencing and annotation.</title>
        <authorList>
            <consortium name="The Broad Institute Genomics Platform"/>
            <consortium name="The Broad Institute Genome Sequencing Center for Infectious Disease"/>
            <person name="Wu L."/>
            <person name="Ma J."/>
        </authorList>
    </citation>
    <scope>NUCLEOTIDE SEQUENCE [LARGE SCALE GENOMIC DNA]</scope>
    <source>
        <strain evidence="3">JCM 16929</strain>
    </source>
</reference>
<evidence type="ECO:0000256" key="1">
    <source>
        <dbReference type="SAM" id="SignalP"/>
    </source>
</evidence>
<organism evidence="2 3">
    <name type="scientific">Microlunatus ginsengisoli</name>
    <dbReference type="NCBI Taxonomy" id="363863"/>
    <lineage>
        <taxon>Bacteria</taxon>
        <taxon>Bacillati</taxon>
        <taxon>Actinomycetota</taxon>
        <taxon>Actinomycetes</taxon>
        <taxon>Propionibacteriales</taxon>
        <taxon>Propionibacteriaceae</taxon>
        <taxon>Microlunatus</taxon>
    </lineage>
</organism>
<accession>A0ABP7A7R8</accession>
<dbReference type="InterPro" id="IPR013783">
    <property type="entry name" value="Ig-like_fold"/>
</dbReference>
<name>A0ABP7A7R8_9ACTN</name>
<keyword evidence="1" id="KW-0732">Signal</keyword>
<dbReference type="EMBL" id="BAABAB010000022">
    <property type="protein sequence ID" value="GAA3626590.1"/>
    <property type="molecule type" value="Genomic_DNA"/>
</dbReference>
<keyword evidence="3" id="KW-1185">Reference proteome</keyword>
<dbReference type="Pfam" id="PF17957">
    <property type="entry name" value="Big_7"/>
    <property type="match status" value="2"/>
</dbReference>
<dbReference type="Pfam" id="PF01186">
    <property type="entry name" value="Lysyl_oxidase"/>
    <property type="match status" value="1"/>
</dbReference>
<dbReference type="RefSeq" id="WP_344806149.1">
    <property type="nucleotide sequence ID" value="NZ_BAABAB010000022.1"/>
</dbReference>
<protein>
    <recommendedName>
        <fullName evidence="4">Ig-like domain (Group 3)</fullName>
    </recommendedName>
</protein>
<feature type="chain" id="PRO_5046336242" description="Ig-like domain (Group 3)" evidence="1">
    <location>
        <begin position="29"/>
        <end position="872"/>
    </location>
</feature>
<evidence type="ECO:0000313" key="3">
    <source>
        <dbReference type="Proteomes" id="UP001501490"/>
    </source>
</evidence>
<evidence type="ECO:0000313" key="2">
    <source>
        <dbReference type="EMBL" id="GAA3626590.1"/>
    </source>
</evidence>
<dbReference type="Proteomes" id="UP001501490">
    <property type="component" value="Unassembled WGS sequence"/>
</dbReference>
<gene>
    <name evidence="2" type="ORF">GCM10022236_31100</name>
</gene>
<dbReference type="Gene3D" id="2.60.40.10">
    <property type="entry name" value="Immunoglobulins"/>
    <property type="match status" value="3"/>
</dbReference>